<accession>A0A5B7D9M4</accession>
<reference evidence="1 2" key="1">
    <citation type="submission" date="2019-05" db="EMBL/GenBank/DDBJ databases">
        <title>Another draft genome of Portunus trituberculatus and its Hox gene families provides insights of decapod evolution.</title>
        <authorList>
            <person name="Jeong J.-H."/>
            <person name="Song I."/>
            <person name="Kim S."/>
            <person name="Choi T."/>
            <person name="Kim D."/>
            <person name="Ryu S."/>
            <person name="Kim W."/>
        </authorList>
    </citation>
    <scope>NUCLEOTIDE SEQUENCE [LARGE SCALE GENOMIC DNA]</scope>
    <source>
        <tissue evidence="1">Muscle</tissue>
    </source>
</reference>
<comment type="caution">
    <text evidence="1">The sequence shown here is derived from an EMBL/GenBank/DDBJ whole genome shotgun (WGS) entry which is preliminary data.</text>
</comment>
<keyword evidence="2" id="KW-1185">Reference proteome</keyword>
<name>A0A5B7D9M4_PORTR</name>
<organism evidence="1 2">
    <name type="scientific">Portunus trituberculatus</name>
    <name type="common">Swimming crab</name>
    <name type="synonym">Neptunus trituberculatus</name>
    <dbReference type="NCBI Taxonomy" id="210409"/>
    <lineage>
        <taxon>Eukaryota</taxon>
        <taxon>Metazoa</taxon>
        <taxon>Ecdysozoa</taxon>
        <taxon>Arthropoda</taxon>
        <taxon>Crustacea</taxon>
        <taxon>Multicrustacea</taxon>
        <taxon>Malacostraca</taxon>
        <taxon>Eumalacostraca</taxon>
        <taxon>Eucarida</taxon>
        <taxon>Decapoda</taxon>
        <taxon>Pleocyemata</taxon>
        <taxon>Brachyura</taxon>
        <taxon>Eubrachyura</taxon>
        <taxon>Portunoidea</taxon>
        <taxon>Portunidae</taxon>
        <taxon>Portuninae</taxon>
        <taxon>Portunus</taxon>
    </lineage>
</organism>
<dbReference type="Proteomes" id="UP000324222">
    <property type="component" value="Unassembled WGS sequence"/>
</dbReference>
<dbReference type="EMBL" id="VSRR010000634">
    <property type="protein sequence ID" value="MPC17947.1"/>
    <property type="molecule type" value="Genomic_DNA"/>
</dbReference>
<dbReference type="AlphaFoldDB" id="A0A5B7D9M4"/>
<proteinExistence type="predicted"/>
<sequence length="62" mass="7106">MTMTAAAAVQQHLHCTMVVLSHKDRQQLPRFSSTRQPETWVRRCLHLILSVFNPFSIKTGAE</sequence>
<evidence type="ECO:0000313" key="2">
    <source>
        <dbReference type="Proteomes" id="UP000324222"/>
    </source>
</evidence>
<gene>
    <name evidence="1" type="ORF">E2C01_010818</name>
</gene>
<evidence type="ECO:0000313" key="1">
    <source>
        <dbReference type="EMBL" id="MPC17947.1"/>
    </source>
</evidence>
<protein>
    <submittedName>
        <fullName evidence="1">Uncharacterized protein</fullName>
    </submittedName>
</protein>